<dbReference type="PANTHER" id="PTHR12121">
    <property type="entry name" value="CARBON CATABOLITE REPRESSOR PROTEIN 4"/>
    <property type="match status" value="1"/>
</dbReference>
<feature type="region of interest" description="Disordered" evidence="1">
    <location>
        <begin position="356"/>
        <end position="375"/>
    </location>
</feature>
<evidence type="ECO:0000313" key="4">
    <source>
        <dbReference type="Proteomes" id="UP000186817"/>
    </source>
</evidence>
<organism evidence="3 4">
    <name type="scientific">Symbiodinium microadriaticum</name>
    <name type="common">Dinoflagellate</name>
    <name type="synonym">Zooxanthella microadriatica</name>
    <dbReference type="NCBI Taxonomy" id="2951"/>
    <lineage>
        <taxon>Eukaryota</taxon>
        <taxon>Sar</taxon>
        <taxon>Alveolata</taxon>
        <taxon>Dinophyceae</taxon>
        <taxon>Suessiales</taxon>
        <taxon>Symbiodiniaceae</taxon>
        <taxon>Symbiodinium</taxon>
    </lineage>
</organism>
<dbReference type="Proteomes" id="UP000186817">
    <property type="component" value="Unassembled WGS sequence"/>
</dbReference>
<dbReference type="EMBL" id="LSRX01000075">
    <property type="protein sequence ID" value="OLQ10594.1"/>
    <property type="molecule type" value="Genomic_DNA"/>
</dbReference>
<feature type="domain" description="Endonuclease/exonuclease/phosphatase" evidence="2">
    <location>
        <begin position="60"/>
        <end position="251"/>
    </location>
</feature>
<dbReference type="SUPFAM" id="SSF56219">
    <property type="entry name" value="DNase I-like"/>
    <property type="match status" value="1"/>
</dbReference>
<dbReference type="InterPro" id="IPR036691">
    <property type="entry name" value="Endo/exonu/phosph_ase_sf"/>
</dbReference>
<dbReference type="Pfam" id="PF03372">
    <property type="entry name" value="Exo_endo_phos"/>
    <property type="match status" value="1"/>
</dbReference>
<evidence type="ECO:0000256" key="1">
    <source>
        <dbReference type="SAM" id="MobiDB-lite"/>
    </source>
</evidence>
<gene>
    <name evidence="3" type="ORF">AK812_SmicGene5691</name>
</gene>
<dbReference type="InterPro" id="IPR036412">
    <property type="entry name" value="HAD-like_sf"/>
</dbReference>
<name>A0A1Q9ET58_SYMMI</name>
<dbReference type="Pfam" id="PF13604">
    <property type="entry name" value="AAA_30"/>
    <property type="match status" value="1"/>
</dbReference>
<dbReference type="Gene3D" id="3.40.50.300">
    <property type="entry name" value="P-loop containing nucleotide triphosphate hydrolases"/>
    <property type="match status" value="1"/>
</dbReference>
<dbReference type="InterPro" id="IPR027417">
    <property type="entry name" value="P-loop_NTPase"/>
</dbReference>
<sequence>MIVTMIHSTDSAALAGSGCNEISVVSWNVLAPGADGGMKVDWDTQRLPCLLEHLWLYVSCDIICLQELEKGTSLEKVQGFLAEQGFACETQQREGKNSFHVVNATFFKADRFRVNWSESRSRVLLTGLLLPNGREICVLNVHLAANGAAATRSSQLAHALQKMQGIISSYKIICGDFNDRLESDSPLIPLLAELGVSRTAPCGFTHYCGLALDHICVSSGLSQQLVLTSTQKELADLRQRSLPDTEHPSDHFPVAGLFHLKPSDWQLPKLPELPHALPGELEAWRELCLEDLRPLPRDKKLRKEQRKAQQQLEESFFSALPGSEQGLRKWREETQAAARALCVLVLDDALAAVRKQEKTDGGSESPATKKPMQKAFHGRIGSWETMRDQKVEELGLDVQELIREFGEVRDRWMSDDLASWLACNKAYDMVPDVMMEMVGRGSEVYIITTKQKRFAQALLEDFGIELPADHIFALEDGPKPAVLKSLLGRPEHPSGGLDIADGARYLQRGPDDMIAVDEISQLSQKDFERIIQMWEAADRVPVLVFAGDFWQLPGVQPTKATDSPKWHMVHQLELYEMWHCKDETLRQKLVALRTAMPTKELLKRICLRHKAWSGHRTPTAWDIQQLYRKVPHTTIATCTKKRAAHVNDLSIWVLFTTQRKRYVDKEFHFIEERSFTTGVGQAARGATGRDVAALSHALRANPAQPLEQEGARLVAFNMAIDRCAKVSLLRHMQEKAMSACEKGRLWSQALRRVDGVEGDGKECARKRVAMGKLGKAMCSYACGVTSDAVV</sequence>
<dbReference type="PANTHER" id="PTHR12121:SF36">
    <property type="entry name" value="ENDONUCLEASE_EXONUCLEASE_PHOSPHATASE DOMAIN-CONTAINING PROTEIN"/>
    <property type="match status" value="1"/>
</dbReference>
<reference evidence="3 4" key="1">
    <citation type="submission" date="2016-02" db="EMBL/GenBank/DDBJ databases">
        <title>Genome analysis of coral dinoflagellate symbionts highlights evolutionary adaptations to a symbiotic lifestyle.</title>
        <authorList>
            <person name="Aranda M."/>
            <person name="Li Y."/>
            <person name="Liew Y.J."/>
            <person name="Baumgarten S."/>
            <person name="Simakov O."/>
            <person name="Wilson M."/>
            <person name="Piel J."/>
            <person name="Ashoor H."/>
            <person name="Bougouffa S."/>
            <person name="Bajic V.B."/>
            <person name="Ryu T."/>
            <person name="Ravasi T."/>
            <person name="Bayer T."/>
            <person name="Micklem G."/>
            <person name="Kim H."/>
            <person name="Bhak J."/>
            <person name="Lajeunesse T.C."/>
            <person name="Voolstra C.R."/>
        </authorList>
    </citation>
    <scope>NUCLEOTIDE SEQUENCE [LARGE SCALE GENOMIC DNA]</scope>
    <source>
        <strain evidence="3 4">CCMP2467</strain>
    </source>
</reference>
<accession>A0A1Q9ET58</accession>
<dbReference type="OrthoDB" id="417952at2759"/>
<evidence type="ECO:0000313" key="3">
    <source>
        <dbReference type="EMBL" id="OLQ10594.1"/>
    </source>
</evidence>
<comment type="caution">
    <text evidence="3">The sequence shown here is derived from an EMBL/GenBank/DDBJ whole genome shotgun (WGS) entry which is preliminary data.</text>
</comment>
<protein>
    <recommendedName>
        <fullName evidence="2">Endonuclease/exonuclease/phosphatase domain-containing protein</fullName>
    </recommendedName>
</protein>
<evidence type="ECO:0000259" key="2">
    <source>
        <dbReference type="Pfam" id="PF03372"/>
    </source>
</evidence>
<keyword evidence="4" id="KW-1185">Reference proteome</keyword>
<dbReference type="Gene3D" id="3.60.10.10">
    <property type="entry name" value="Endonuclease/exonuclease/phosphatase"/>
    <property type="match status" value="1"/>
</dbReference>
<dbReference type="InterPro" id="IPR005135">
    <property type="entry name" value="Endo/exonuclease/phosphatase"/>
</dbReference>
<proteinExistence type="predicted"/>
<dbReference type="InterPro" id="IPR050410">
    <property type="entry name" value="CCR4/nocturin_mRNA_transcr"/>
</dbReference>
<dbReference type="GO" id="GO:0000175">
    <property type="term" value="F:3'-5'-RNA exonuclease activity"/>
    <property type="evidence" value="ECO:0007669"/>
    <property type="project" value="TreeGrafter"/>
</dbReference>
<dbReference type="AlphaFoldDB" id="A0A1Q9ET58"/>
<dbReference type="SUPFAM" id="SSF56784">
    <property type="entry name" value="HAD-like"/>
    <property type="match status" value="1"/>
</dbReference>